<dbReference type="SUPFAM" id="SSF47616">
    <property type="entry name" value="GST C-terminal domain-like"/>
    <property type="match status" value="1"/>
</dbReference>
<dbReference type="Gene3D" id="1.20.1050.10">
    <property type="match status" value="1"/>
</dbReference>
<keyword evidence="6 13" id="KW-0436">Ligase</keyword>
<dbReference type="HAMAP" id="MF_02076">
    <property type="entry name" value="Glu_tRNA_synth_type2"/>
    <property type="match status" value="1"/>
</dbReference>
<evidence type="ECO:0000256" key="4">
    <source>
        <dbReference type="ARBA" id="ARBA00022490"/>
    </source>
</evidence>
<evidence type="ECO:0000313" key="19">
    <source>
        <dbReference type="Proteomes" id="UP000239563"/>
    </source>
</evidence>
<dbReference type="PRINTS" id="PR00987">
    <property type="entry name" value="TRNASYNTHGLU"/>
</dbReference>
<evidence type="ECO:0000256" key="8">
    <source>
        <dbReference type="ARBA" id="ARBA00022840"/>
    </source>
</evidence>
<evidence type="ECO:0000256" key="3">
    <source>
        <dbReference type="ARBA" id="ARBA00012835"/>
    </source>
</evidence>
<protein>
    <recommendedName>
        <fullName evidence="3">glutamate--tRNA ligase</fullName>
        <ecNumber evidence="3">6.1.1.17</ecNumber>
    </recommendedName>
    <alternativeName>
        <fullName evidence="11">Glutamyl-tRNA synthetase</fullName>
    </alternativeName>
</protein>
<dbReference type="InterPro" id="IPR050132">
    <property type="entry name" value="Gln/Glu-tRNA_Ligase"/>
</dbReference>
<dbReference type="Pfam" id="PF03950">
    <property type="entry name" value="tRNA-synt_1c_C"/>
    <property type="match status" value="1"/>
</dbReference>
<dbReference type="Gene3D" id="3.90.800.10">
    <property type="entry name" value="Glutamyl-tRNA Synthetase, Domain 3"/>
    <property type="match status" value="1"/>
</dbReference>
<dbReference type="Proteomes" id="UP000239563">
    <property type="component" value="Chromosome XVII"/>
</dbReference>
<evidence type="ECO:0000256" key="14">
    <source>
        <dbReference type="SAM" id="Coils"/>
    </source>
</evidence>
<name>A0A2N8UKC1_9BASI</name>
<comment type="catalytic activity">
    <reaction evidence="12">
        <text>tRNA(Glu) + L-glutamate + ATP = L-glutamyl-tRNA(Glu) + AMP + diphosphate</text>
        <dbReference type="Rhea" id="RHEA:23540"/>
        <dbReference type="Rhea" id="RHEA-COMP:9663"/>
        <dbReference type="Rhea" id="RHEA-COMP:9680"/>
        <dbReference type="ChEBI" id="CHEBI:29985"/>
        <dbReference type="ChEBI" id="CHEBI:30616"/>
        <dbReference type="ChEBI" id="CHEBI:33019"/>
        <dbReference type="ChEBI" id="CHEBI:78442"/>
        <dbReference type="ChEBI" id="CHEBI:78520"/>
        <dbReference type="ChEBI" id="CHEBI:456215"/>
        <dbReference type="EC" id="6.1.1.17"/>
    </reaction>
</comment>
<feature type="domain" description="Glutamyl/glutaminyl-tRNA synthetase class Ib catalytic" evidence="15">
    <location>
        <begin position="202"/>
        <end position="506"/>
    </location>
</feature>
<dbReference type="FunFam" id="2.40.240.10:FF:000004">
    <property type="entry name" value="Glutamyl-tRNA synthetase, cytoplasmic"/>
    <property type="match status" value="1"/>
</dbReference>
<evidence type="ECO:0000259" key="16">
    <source>
        <dbReference type="Pfam" id="PF03950"/>
    </source>
</evidence>
<evidence type="ECO:0000256" key="11">
    <source>
        <dbReference type="ARBA" id="ARBA00030865"/>
    </source>
</evidence>
<dbReference type="GO" id="GO:0005829">
    <property type="term" value="C:cytosol"/>
    <property type="evidence" value="ECO:0007669"/>
    <property type="project" value="TreeGrafter"/>
</dbReference>
<dbReference type="InterPro" id="IPR020061">
    <property type="entry name" value="Glu_tRNA_lig_a-bdl"/>
</dbReference>
<dbReference type="GO" id="GO:0010494">
    <property type="term" value="C:cytoplasmic stress granule"/>
    <property type="evidence" value="ECO:0007669"/>
    <property type="project" value="UniProtKB-ARBA"/>
</dbReference>
<dbReference type="Gene3D" id="3.40.30.70">
    <property type="match status" value="1"/>
</dbReference>
<evidence type="ECO:0000256" key="6">
    <source>
        <dbReference type="ARBA" id="ARBA00022598"/>
    </source>
</evidence>
<keyword evidence="14" id="KW-0175">Coiled coil</keyword>
<keyword evidence="9 13" id="KW-0648">Protein biosynthesis</keyword>
<dbReference type="InterPro" id="IPR020059">
    <property type="entry name" value="Glu/Gln-tRNA-synth_Ib_codon-bd"/>
</dbReference>
<reference evidence="18 19" key="1">
    <citation type="submission" date="2017-02" db="EMBL/GenBank/DDBJ databases">
        <authorList>
            <person name="Peterson S.W."/>
        </authorList>
    </citation>
    <scope>NUCLEOTIDE SEQUENCE [LARGE SCALE GENOMIC DNA]</scope>
    <source>
        <strain evidence="18 19">SRS1_H2-8</strain>
    </source>
</reference>
<dbReference type="InterPro" id="IPR020058">
    <property type="entry name" value="Glu/Gln-tRNA-synth_Ib_cat-dom"/>
</dbReference>
<dbReference type="NCBIfam" id="TIGR00463">
    <property type="entry name" value="gltX_arch"/>
    <property type="match status" value="1"/>
</dbReference>
<dbReference type="FunFam" id="2.40.240.10:FF:000021">
    <property type="entry name" value="Glutamate--tRNA ligase, cytoplasmic"/>
    <property type="match status" value="1"/>
</dbReference>
<feature type="coiled-coil region" evidence="14">
    <location>
        <begin position="725"/>
        <end position="759"/>
    </location>
</feature>
<evidence type="ECO:0000256" key="7">
    <source>
        <dbReference type="ARBA" id="ARBA00022741"/>
    </source>
</evidence>
<dbReference type="InterPro" id="IPR020056">
    <property type="entry name" value="Rbsml_bL25/Gln-tRNA_synth_N"/>
</dbReference>
<dbReference type="InterPro" id="IPR014729">
    <property type="entry name" value="Rossmann-like_a/b/a_fold"/>
</dbReference>
<evidence type="ECO:0000256" key="9">
    <source>
        <dbReference type="ARBA" id="ARBA00022917"/>
    </source>
</evidence>
<feature type="domain" description="Glutamyl/glutaminyl-tRNA synthetase class Ib anti-codon binding" evidence="16">
    <location>
        <begin position="511"/>
        <end position="600"/>
    </location>
</feature>
<dbReference type="Gene3D" id="3.40.50.620">
    <property type="entry name" value="HUPs"/>
    <property type="match status" value="1"/>
</dbReference>
<evidence type="ECO:0000259" key="15">
    <source>
        <dbReference type="Pfam" id="PF00749"/>
    </source>
</evidence>
<dbReference type="PROSITE" id="PS00178">
    <property type="entry name" value="AA_TRNA_LIGASE_I"/>
    <property type="match status" value="1"/>
</dbReference>
<dbReference type="EC" id="6.1.1.17" evidence="3"/>
<dbReference type="EMBL" id="LT795070">
    <property type="protein sequence ID" value="SJX65384.1"/>
    <property type="molecule type" value="Genomic_DNA"/>
</dbReference>
<keyword evidence="5" id="KW-0597">Phosphoprotein</keyword>
<dbReference type="FunFam" id="3.90.800.10:FF:000001">
    <property type="entry name" value="Glutamine--tRNA ligase"/>
    <property type="match status" value="1"/>
</dbReference>
<dbReference type="CDD" id="cd00807">
    <property type="entry name" value="GlnRS_core"/>
    <property type="match status" value="1"/>
</dbReference>
<evidence type="ECO:0000256" key="10">
    <source>
        <dbReference type="ARBA" id="ARBA00023146"/>
    </source>
</evidence>
<dbReference type="InterPro" id="IPR036282">
    <property type="entry name" value="Glutathione-S-Trfase_C_sf"/>
</dbReference>
<dbReference type="Gene3D" id="2.40.240.10">
    <property type="entry name" value="Ribosomal Protein L25, Chain P"/>
    <property type="match status" value="2"/>
</dbReference>
<dbReference type="GO" id="GO:0006424">
    <property type="term" value="P:glutamyl-tRNA aminoacylation"/>
    <property type="evidence" value="ECO:0007669"/>
    <property type="project" value="InterPro"/>
</dbReference>
<dbReference type="InterPro" id="IPR004526">
    <property type="entry name" value="Glu-tRNA-synth_arc/euk"/>
</dbReference>
<comment type="subcellular location">
    <subcellularLocation>
        <location evidence="1">Cytoplasm</location>
    </subcellularLocation>
</comment>
<accession>A0A2N8UKC1</accession>
<evidence type="ECO:0000256" key="2">
    <source>
        <dbReference type="ARBA" id="ARBA00008927"/>
    </source>
</evidence>
<proteinExistence type="inferred from homology"/>
<feature type="domain" description="tRNA synthetases class I (E and Q) anti-codon binding" evidence="17">
    <location>
        <begin position="614"/>
        <end position="691"/>
    </location>
</feature>
<evidence type="ECO:0000259" key="17">
    <source>
        <dbReference type="Pfam" id="PF20974"/>
    </source>
</evidence>
<dbReference type="GO" id="GO:0017102">
    <property type="term" value="C:methionyl glutamyl tRNA synthetase complex"/>
    <property type="evidence" value="ECO:0007669"/>
    <property type="project" value="UniProtKB-ARBA"/>
</dbReference>
<sequence length="841" mass="92727">MATPTLKLDPQAKVAPLAPIALAKLVTAADPAQSLTLTFEDGIVPTLLLPNAAPVEGYLHIIRELASHYAHLGLSGTDKDQSAQVNLYVSQGDNLALADFQTATAIADDLDQHLALRTFLVGHAVTAADVAIWAAVRASSPVIGLVRKGLHKHLQRWFNHIDSLTPISDALVQLADAKAEKFKNKKTAAGFDLFLKDAQQGQVVTRFPPEPSGYLHVGHAKAAILNQYFARQYNGKLIIRFDDTNPSKEKEEFEQSIIEDLALLGIKGDATSHTSDYFDKLYQLAIQMIQLGKAYADDTLQEQMRAERMNGIPSKRRDASIEENMTRFADMSTGSADGRKWCLRAKISYDDPNKAMRDPVIYRCNPDVSHHRTGTTWKVYPTYDFACPIVDSIEGVTHALRTNEYRDRNPQYYWMLDALNLRKVDIWDFGRLNFVYTLLSKRKLQWFVDNGVVSGWDDPRFPTVRGIRRRGMTIETIQEFILAQGPSQQIINMEWDNIWTINKRIIDPVVPRYTALDKEGIVKVSVKGAAKRHTKEMPRHKKNPDLGSKVTVFDEVVYVEQADARSFGQGEEVTFMDWGNVIVDSKQTDAAGNVLSIEATANLDGDFKKTKKKVTWLAPSAAADDHALVEVNLLDFDYLITKKKLEEEDNFADFVTPNSEFRAVALADHNVAALPQGAAIQFERKGYYILDRSAGKDGKPEFIKIPDGKAATSASKVAPDADTEAKKAAAAKARAEKAAAKAKKEQEKAEKKQKKALEKGDGVAFVAGKLSAGVAAATAGLATAIAARNDQPTADEGTPSSHFPEIIDTGKGKINMYAAPVITTNIATPATTKMYAMNKIL</sequence>
<comment type="similarity">
    <text evidence="2">Belongs to the class-I aminoacyl-tRNA synthetase family. Glutamate--tRNA ligase type 2 subfamily.</text>
</comment>
<dbReference type="InterPro" id="IPR011035">
    <property type="entry name" value="Ribosomal_bL25/Gln-tRNA_synth"/>
</dbReference>
<evidence type="ECO:0000256" key="12">
    <source>
        <dbReference type="ARBA" id="ARBA00048351"/>
    </source>
</evidence>
<keyword evidence="10 13" id="KW-0030">Aminoacyl-tRNA synthetase</keyword>
<dbReference type="InterPro" id="IPR049437">
    <property type="entry name" value="tRNA-synt_1c_C2"/>
</dbReference>
<keyword evidence="4" id="KW-0963">Cytoplasm</keyword>
<keyword evidence="7 13" id="KW-0547">Nucleotide-binding</keyword>
<dbReference type="GO" id="GO:0004818">
    <property type="term" value="F:glutamate-tRNA ligase activity"/>
    <property type="evidence" value="ECO:0007669"/>
    <property type="project" value="UniProtKB-EC"/>
</dbReference>
<dbReference type="FunFam" id="3.40.50.620:FF:000070">
    <property type="entry name" value="Bifunctional glutamate/proline--tRNA ligase"/>
    <property type="match status" value="1"/>
</dbReference>
<keyword evidence="8 13" id="KW-0067">ATP-binding</keyword>
<evidence type="ECO:0000256" key="5">
    <source>
        <dbReference type="ARBA" id="ARBA00022553"/>
    </source>
</evidence>
<dbReference type="FunFam" id="1.10.1160.10:FF:000001">
    <property type="entry name" value="Glutamine--tRNA ligase"/>
    <property type="match status" value="1"/>
</dbReference>
<dbReference type="SUPFAM" id="SSF50715">
    <property type="entry name" value="Ribosomal protein L25-like"/>
    <property type="match status" value="1"/>
</dbReference>
<evidence type="ECO:0000256" key="13">
    <source>
        <dbReference type="RuleBase" id="RU363037"/>
    </source>
</evidence>
<dbReference type="GO" id="GO:0005524">
    <property type="term" value="F:ATP binding"/>
    <property type="evidence" value="ECO:0007669"/>
    <property type="project" value="UniProtKB-KW"/>
</dbReference>
<evidence type="ECO:0000313" key="18">
    <source>
        <dbReference type="EMBL" id="SJX65384.1"/>
    </source>
</evidence>
<dbReference type="PANTHER" id="PTHR43097:SF5">
    <property type="entry name" value="GLUTAMATE--TRNA LIGASE"/>
    <property type="match status" value="1"/>
</dbReference>
<organism evidence="18 19">
    <name type="scientific">Sporisorium reilianum f. sp. reilianum</name>
    <dbReference type="NCBI Taxonomy" id="72559"/>
    <lineage>
        <taxon>Eukaryota</taxon>
        <taxon>Fungi</taxon>
        <taxon>Dikarya</taxon>
        <taxon>Basidiomycota</taxon>
        <taxon>Ustilaginomycotina</taxon>
        <taxon>Ustilaginomycetes</taxon>
        <taxon>Ustilaginales</taxon>
        <taxon>Ustilaginaceae</taxon>
        <taxon>Sporisorium</taxon>
    </lineage>
</organism>
<dbReference type="Pfam" id="PF20974">
    <property type="entry name" value="tRNA-synt_1c_C2"/>
    <property type="match status" value="1"/>
</dbReference>
<dbReference type="AlphaFoldDB" id="A0A2N8UKC1"/>
<dbReference type="Gene3D" id="1.10.1160.10">
    <property type="entry name" value="Glutamyl-trna Synthetase, Domain 2"/>
    <property type="match status" value="1"/>
</dbReference>
<evidence type="ECO:0000256" key="1">
    <source>
        <dbReference type="ARBA" id="ARBA00004496"/>
    </source>
</evidence>
<dbReference type="InterPro" id="IPR000924">
    <property type="entry name" value="Glu/Gln-tRNA-synth"/>
</dbReference>
<dbReference type="Pfam" id="PF00749">
    <property type="entry name" value="tRNA-synt_1c"/>
    <property type="match status" value="1"/>
</dbReference>
<gene>
    <name evidence="18" type="ORF">SRS1_15655</name>
</gene>
<dbReference type="InterPro" id="IPR001412">
    <property type="entry name" value="aa-tRNA-synth_I_CS"/>
</dbReference>
<dbReference type="FunFam" id="1.20.1050.10:FF:000036">
    <property type="entry name" value="Putative glutamyl-tRNA synthetase"/>
    <property type="match status" value="1"/>
</dbReference>
<dbReference type="SUPFAM" id="SSF52374">
    <property type="entry name" value="Nucleotidylyl transferase"/>
    <property type="match status" value="1"/>
</dbReference>
<dbReference type="PANTHER" id="PTHR43097">
    <property type="entry name" value="GLUTAMINE-TRNA LIGASE"/>
    <property type="match status" value="1"/>
</dbReference>